<dbReference type="SUPFAM" id="SSF53756">
    <property type="entry name" value="UDP-Glycosyltransferase/glycogen phosphorylase"/>
    <property type="match status" value="1"/>
</dbReference>
<dbReference type="EMBL" id="JAUSTP010000029">
    <property type="protein sequence ID" value="MDQ0191013.1"/>
    <property type="molecule type" value="Genomic_DNA"/>
</dbReference>
<dbReference type="InterPro" id="IPR007235">
    <property type="entry name" value="Glyco_trans_28_C"/>
</dbReference>
<accession>A0ABT9XMQ8</accession>
<dbReference type="InterPro" id="IPR050519">
    <property type="entry name" value="Glycosyltransf_28_UgtP"/>
</dbReference>
<dbReference type="Pfam" id="PF04101">
    <property type="entry name" value="Glyco_tran_28_C"/>
    <property type="match status" value="1"/>
</dbReference>
<evidence type="ECO:0000256" key="4">
    <source>
        <dbReference type="ARBA" id="ARBA00022679"/>
    </source>
</evidence>
<evidence type="ECO:0000256" key="2">
    <source>
        <dbReference type="ARBA" id="ARBA00006962"/>
    </source>
</evidence>
<organism evidence="7 8">
    <name type="scientific">Alicyclobacillus cycloheptanicus</name>
    <dbReference type="NCBI Taxonomy" id="1457"/>
    <lineage>
        <taxon>Bacteria</taxon>
        <taxon>Bacillati</taxon>
        <taxon>Bacillota</taxon>
        <taxon>Bacilli</taxon>
        <taxon>Bacillales</taxon>
        <taxon>Alicyclobacillaceae</taxon>
        <taxon>Alicyclobacillus</taxon>
    </lineage>
</organism>
<dbReference type="GO" id="GO:0016757">
    <property type="term" value="F:glycosyltransferase activity"/>
    <property type="evidence" value="ECO:0007669"/>
    <property type="project" value="UniProtKB-KW"/>
</dbReference>
<comment type="similarity">
    <text evidence="2">Belongs to the glycosyltransferase 28 family.</text>
</comment>
<comment type="subcellular location">
    <subcellularLocation>
        <location evidence="1">Membrane</location>
    </subcellularLocation>
</comment>
<proteinExistence type="inferred from homology"/>
<dbReference type="Pfam" id="PF06925">
    <property type="entry name" value="MGDG_synth"/>
    <property type="match status" value="1"/>
</dbReference>
<dbReference type="PANTHER" id="PTHR43025">
    <property type="entry name" value="MONOGALACTOSYLDIACYLGLYCEROL SYNTHASE"/>
    <property type="match status" value="1"/>
</dbReference>
<evidence type="ECO:0000256" key="1">
    <source>
        <dbReference type="ARBA" id="ARBA00004370"/>
    </source>
</evidence>
<dbReference type="RefSeq" id="WP_274455595.1">
    <property type="nucleotide sequence ID" value="NZ_CP067097.1"/>
</dbReference>
<dbReference type="PANTHER" id="PTHR43025:SF3">
    <property type="entry name" value="MONOGALACTOSYLDIACYLGLYCEROL SYNTHASE 1, CHLOROPLASTIC"/>
    <property type="match status" value="1"/>
</dbReference>
<sequence>MTKVLVVTASFGDGHNQAARAIQEAVERLGAVAEVADYTKWLHPVVRTITKFSLMQGVQKVPALYGVFYRSMARMNPDSPLQHRLYRLGMREFKACLRAVRPDVVVSTFPTPGGVLSELRSARFTDVPSTVVLTDYTFNAQYVTKNTDHYFVPCDDVKADFVAYGVPEARISVTGIPIRSQFTGERMAKLLASRDERRVAMGLSPDKPLVILMGGGAGVLGDPGEWESVIGASSAQFVVICGTNERLRRRFEPLASNRVRVLGYTQDIETWMSMADLLVSKAGGISVTEALAAGLPMLIYRPIPGQEVANAAFAVRTGAAKLVSSIGEAARFLDHVYEQRHVLEGMRAAARRQDVGRASAQIAKKVLELAKASRAVSVQRQAKS</sequence>
<protein>
    <submittedName>
        <fullName evidence="7">Processive 1,2-diacylglycerol beta-glucosyltransferase</fullName>
        <ecNumber evidence="7">2.4.1.315</ecNumber>
    </submittedName>
</protein>
<evidence type="ECO:0000259" key="5">
    <source>
        <dbReference type="Pfam" id="PF04101"/>
    </source>
</evidence>
<feature type="domain" description="Glycosyl transferase family 28 C-terminal" evidence="5">
    <location>
        <begin position="234"/>
        <end position="324"/>
    </location>
</feature>
<evidence type="ECO:0000259" key="6">
    <source>
        <dbReference type="Pfam" id="PF06925"/>
    </source>
</evidence>
<gene>
    <name evidence="7" type="ORF">J2S03_002880</name>
</gene>
<keyword evidence="4 7" id="KW-0808">Transferase</keyword>
<evidence type="ECO:0000256" key="3">
    <source>
        <dbReference type="ARBA" id="ARBA00022676"/>
    </source>
</evidence>
<dbReference type="EC" id="2.4.1.315" evidence="7"/>
<evidence type="ECO:0000313" key="8">
    <source>
        <dbReference type="Proteomes" id="UP001232973"/>
    </source>
</evidence>
<dbReference type="Gene3D" id="3.40.50.2000">
    <property type="entry name" value="Glycogen Phosphorylase B"/>
    <property type="match status" value="1"/>
</dbReference>
<name>A0ABT9XMQ8_9BACL</name>
<dbReference type="Proteomes" id="UP001232973">
    <property type="component" value="Unassembled WGS sequence"/>
</dbReference>
<dbReference type="InterPro" id="IPR009695">
    <property type="entry name" value="Diacylglyc_glucosyltr_N"/>
</dbReference>
<keyword evidence="8" id="KW-1185">Reference proteome</keyword>
<feature type="domain" description="Diacylglycerol glucosyltransferase N-terminal" evidence="6">
    <location>
        <begin position="15"/>
        <end position="178"/>
    </location>
</feature>
<comment type="caution">
    <text evidence="7">The sequence shown here is derived from an EMBL/GenBank/DDBJ whole genome shotgun (WGS) entry which is preliminary data.</text>
</comment>
<keyword evidence="3 7" id="KW-0328">Glycosyltransferase</keyword>
<reference evidence="7 8" key="1">
    <citation type="submission" date="2023-07" db="EMBL/GenBank/DDBJ databases">
        <title>Genomic Encyclopedia of Type Strains, Phase IV (KMG-IV): sequencing the most valuable type-strain genomes for metagenomic binning, comparative biology and taxonomic classification.</title>
        <authorList>
            <person name="Goeker M."/>
        </authorList>
    </citation>
    <scope>NUCLEOTIDE SEQUENCE [LARGE SCALE GENOMIC DNA]</scope>
    <source>
        <strain evidence="7 8">DSM 4006</strain>
    </source>
</reference>
<evidence type="ECO:0000313" key="7">
    <source>
        <dbReference type="EMBL" id="MDQ0191013.1"/>
    </source>
</evidence>